<gene>
    <name evidence="2" type="ORF">LGLO00237_LOCUS4652</name>
</gene>
<evidence type="ECO:0000313" key="2">
    <source>
        <dbReference type="EMBL" id="CAE0651006.1"/>
    </source>
</evidence>
<feature type="region of interest" description="Disordered" evidence="1">
    <location>
        <begin position="575"/>
        <end position="615"/>
    </location>
</feature>
<protein>
    <submittedName>
        <fullName evidence="2">Uncharacterized protein</fullName>
    </submittedName>
</protein>
<sequence length="758" mass="87179">MWSPGNMRDFDLSPVYSEFSAQAVEGIYHFLYLEPKVTHRFKKIEDLKFAIPDTVIYSRGQTIGWYSKSAIGAMEKVPLLDITSKRILKEFQPKIKGRRARTHVCAVFLRLPEPMIQDICPKPTDDEKIDMFEVLPEPCEFMTFEDLEKFLATNDPNRHGILQKFIYPSGSKNEQIRLSWSADGFTVEKRKVLHDMDLPVPIYDRCVTYEGPLNHNQYETRDITLTKSRTVRHLQQLCVDIIRHISQVSRRNMTKLSKLVMYFKVQHRTTYLLWCSCLEMDLLALSEAGSYPTTIDLIKKAKREMRNNRARSDGPLPLFRKKPSMTTFSGNMLARMSSLMRYKEEQNIKAEPAVGSHRNSKKGAFRCPGCRGRVPNKDGRFRCRTETVLRKLVIEPSLPTWSHFLIKKSEELANGAEADMELLRASEQEAVRTVEEDILKHLREFHHIFGENAMGLLEIANKIAMPERKMDITAEQREALNTQVTLCGACADRIAGVKPADENVEDDHWHNPNDEYYNLLLRKSKRASHRTLEKTTNRLYPQPAYTRHTGVMGETYFLEDGDIFKPWEKAYDKLVSGRSDEKDNEDQVTTLTRKDSLKTSRTTRESNDKGSAPKGKYCYRAVPVKTSAGLKLGQLPSARLHLSPLRMSSRPSARSSSRASGSTCSTQRRPWKHEVVKDDPLFETLTQRVIPTSSSARAAKIRPQSSRLPQKPKAQHNGQIPGKMPKSSRRFHETKRPRPQKEWNGRVMHFGKNFSDFD</sequence>
<name>A0A7S3YGJ4_9EUKA</name>
<evidence type="ECO:0000256" key="1">
    <source>
        <dbReference type="SAM" id="MobiDB-lite"/>
    </source>
</evidence>
<feature type="region of interest" description="Disordered" evidence="1">
    <location>
        <begin position="641"/>
        <end position="669"/>
    </location>
</feature>
<reference evidence="2" key="1">
    <citation type="submission" date="2021-01" db="EMBL/GenBank/DDBJ databases">
        <authorList>
            <person name="Corre E."/>
            <person name="Pelletier E."/>
            <person name="Niang G."/>
            <person name="Scheremetjew M."/>
            <person name="Finn R."/>
            <person name="Kale V."/>
            <person name="Holt S."/>
            <person name="Cochrane G."/>
            <person name="Meng A."/>
            <person name="Brown T."/>
            <person name="Cohen L."/>
        </authorList>
    </citation>
    <scope>NUCLEOTIDE SEQUENCE</scope>
    <source>
        <strain evidence="2">CCCM811</strain>
    </source>
</reference>
<accession>A0A7S3YGJ4</accession>
<dbReference type="AlphaFoldDB" id="A0A7S3YGJ4"/>
<feature type="compositionally biased region" description="Low complexity" evidence="1">
    <location>
        <begin position="642"/>
        <end position="662"/>
    </location>
</feature>
<organism evidence="2">
    <name type="scientific">Lotharella globosa</name>
    <dbReference type="NCBI Taxonomy" id="91324"/>
    <lineage>
        <taxon>Eukaryota</taxon>
        <taxon>Sar</taxon>
        <taxon>Rhizaria</taxon>
        <taxon>Cercozoa</taxon>
        <taxon>Chlorarachniophyceae</taxon>
        <taxon>Lotharella</taxon>
    </lineage>
</organism>
<dbReference type="EMBL" id="HBIV01006377">
    <property type="protein sequence ID" value="CAE0651006.1"/>
    <property type="molecule type" value="Transcribed_RNA"/>
</dbReference>
<feature type="compositionally biased region" description="Basic and acidic residues" evidence="1">
    <location>
        <begin position="730"/>
        <end position="744"/>
    </location>
</feature>
<feature type="region of interest" description="Disordered" evidence="1">
    <location>
        <begin position="693"/>
        <end position="758"/>
    </location>
</feature>
<proteinExistence type="predicted"/>
<feature type="compositionally biased region" description="Basic and acidic residues" evidence="1">
    <location>
        <begin position="592"/>
        <end position="608"/>
    </location>
</feature>